<dbReference type="Pfam" id="PF03861">
    <property type="entry name" value="ANTAR"/>
    <property type="match status" value="1"/>
</dbReference>
<keyword evidence="3" id="KW-0805">Transcription regulation</keyword>
<dbReference type="EMBL" id="FMZF01000001">
    <property type="protein sequence ID" value="SDC23393.1"/>
    <property type="molecule type" value="Genomic_DNA"/>
</dbReference>
<dbReference type="Gene3D" id="1.10.10.10">
    <property type="entry name" value="Winged helix-like DNA-binding domain superfamily/Winged helix DNA-binding domain"/>
    <property type="match status" value="1"/>
</dbReference>
<keyword evidence="4" id="KW-0804">Transcription</keyword>
<dbReference type="SMART" id="SM00065">
    <property type="entry name" value="GAF"/>
    <property type="match status" value="1"/>
</dbReference>
<dbReference type="InterPro" id="IPR003018">
    <property type="entry name" value="GAF"/>
</dbReference>
<dbReference type="Pfam" id="PF13185">
    <property type="entry name" value="GAF_2"/>
    <property type="match status" value="1"/>
</dbReference>
<evidence type="ECO:0000256" key="4">
    <source>
        <dbReference type="ARBA" id="ARBA00023163"/>
    </source>
</evidence>
<keyword evidence="8" id="KW-1185">Reference proteome</keyword>
<name>A0A1G6JXF1_9ACTN</name>
<dbReference type="InterPro" id="IPR029016">
    <property type="entry name" value="GAF-like_dom_sf"/>
</dbReference>
<dbReference type="OrthoDB" id="3688893at2"/>
<evidence type="ECO:0000259" key="6">
    <source>
        <dbReference type="PROSITE" id="PS50921"/>
    </source>
</evidence>
<dbReference type="SMART" id="SM01012">
    <property type="entry name" value="ANTAR"/>
    <property type="match status" value="1"/>
</dbReference>
<evidence type="ECO:0000256" key="1">
    <source>
        <dbReference type="ARBA" id="ARBA00022679"/>
    </source>
</evidence>
<dbReference type="Gene3D" id="3.30.450.40">
    <property type="match status" value="1"/>
</dbReference>
<evidence type="ECO:0000313" key="7">
    <source>
        <dbReference type="EMBL" id="SDC23393.1"/>
    </source>
</evidence>
<accession>A0A1G6JXF1</accession>
<keyword evidence="2" id="KW-0418">Kinase</keyword>
<gene>
    <name evidence="7" type="ORF">SAMN05660690_1018</name>
</gene>
<proteinExistence type="predicted"/>
<dbReference type="InterPro" id="IPR036388">
    <property type="entry name" value="WH-like_DNA-bd_sf"/>
</dbReference>
<feature type="region of interest" description="Disordered" evidence="5">
    <location>
        <begin position="225"/>
        <end position="245"/>
    </location>
</feature>
<dbReference type="SUPFAM" id="SSF55781">
    <property type="entry name" value="GAF domain-like"/>
    <property type="match status" value="1"/>
</dbReference>
<evidence type="ECO:0000256" key="3">
    <source>
        <dbReference type="ARBA" id="ARBA00023015"/>
    </source>
</evidence>
<dbReference type="PROSITE" id="PS50921">
    <property type="entry name" value="ANTAR"/>
    <property type="match status" value="1"/>
</dbReference>
<dbReference type="GO" id="GO:0003723">
    <property type="term" value="F:RNA binding"/>
    <property type="evidence" value="ECO:0007669"/>
    <property type="project" value="InterPro"/>
</dbReference>
<sequence length="245" mass="27053">MPGERDFDERLAAVARELLNEPDEQHTLQRVVDAAAATLGPQVWASVSLVRQRREVDTPATSDDRAARADELQYELTEGPCLDAIWEQETFQIDDMTADERYPRWSRAVAEQTGIRSSLSLQLFTDADQESLGGLNLYSPRRGAFDAQTRGEALAFAAQAAVAVTSARTEEHLRSVMATRTLIGQAQGILMERLRITADQAFGVLSRLSQQSNVKLREIARRLVETGEVPRPPRTGHGGDPAATR</sequence>
<dbReference type="InterPro" id="IPR011006">
    <property type="entry name" value="CheY-like_superfamily"/>
</dbReference>
<evidence type="ECO:0000256" key="2">
    <source>
        <dbReference type="ARBA" id="ARBA00022777"/>
    </source>
</evidence>
<dbReference type="InterPro" id="IPR012074">
    <property type="entry name" value="GAF_ANTAR"/>
</dbReference>
<dbReference type="GO" id="GO:0016301">
    <property type="term" value="F:kinase activity"/>
    <property type="evidence" value="ECO:0007669"/>
    <property type="project" value="UniProtKB-KW"/>
</dbReference>
<reference evidence="8" key="1">
    <citation type="submission" date="2016-10" db="EMBL/GenBank/DDBJ databases">
        <authorList>
            <person name="Varghese N."/>
            <person name="Submissions S."/>
        </authorList>
    </citation>
    <scope>NUCLEOTIDE SEQUENCE [LARGE SCALE GENOMIC DNA]</scope>
    <source>
        <strain evidence="8">DSM 45421</strain>
    </source>
</reference>
<dbReference type="RefSeq" id="WP_139173441.1">
    <property type="nucleotide sequence ID" value="NZ_FMZF01000001.1"/>
</dbReference>
<organism evidence="7 8">
    <name type="scientific">Geodermatophilus telluris</name>
    <dbReference type="NCBI Taxonomy" id="1190417"/>
    <lineage>
        <taxon>Bacteria</taxon>
        <taxon>Bacillati</taxon>
        <taxon>Actinomycetota</taxon>
        <taxon>Actinomycetes</taxon>
        <taxon>Geodermatophilales</taxon>
        <taxon>Geodermatophilaceae</taxon>
        <taxon>Geodermatophilus</taxon>
    </lineage>
</organism>
<protein>
    <submittedName>
        <fullName evidence="7">GAF domain-containing protein</fullName>
    </submittedName>
</protein>
<dbReference type="STRING" id="1190417.SAMN05660690_1018"/>
<dbReference type="InterPro" id="IPR005561">
    <property type="entry name" value="ANTAR"/>
</dbReference>
<feature type="domain" description="ANTAR" evidence="6">
    <location>
        <begin position="163"/>
        <end position="224"/>
    </location>
</feature>
<keyword evidence="1" id="KW-0808">Transferase</keyword>
<dbReference type="SUPFAM" id="SSF52172">
    <property type="entry name" value="CheY-like"/>
    <property type="match status" value="1"/>
</dbReference>
<evidence type="ECO:0000313" key="8">
    <source>
        <dbReference type="Proteomes" id="UP000199416"/>
    </source>
</evidence>
<dbReference type="PIRSF" id="PIRSF036625">
    <property type="entry name" value="GAF_ANTAR"/>
    <property type="match status" value="1"/>
</dbReference>
<dbReference type="AlphaFoldDB" id="A0A1G6JXF1"/>
<dbReference type="Proteomes" id="UP000199416">
    <property type="component" value="Unassembled WGS sequence"/>
</dbReference>
<evidence type="ECO:0000256" key="5">
    <source>
        <dbReference type="SAM" id="MobiDB-lite"/>
    </source>
</evidence>